<evidence type="ECO:0000256" key="9">
    <source>
        <dbReference type="ARBA" id="ARBA00038489"/>
    </source>
</evidence>
<dbReference type="AlphaFoldDB" id="A0A1M6R2H4"/>
<comment type="similarity">
    <text evidence="9">Belongs to the peroxiredoxin family. BCP/PrxQ subfamily.</text>
</comment>
<dbReference type="InterPro" id="IPR036249">
    <property type="entry name" value="Thioredoxin-like_sf"/>
</dbReference>
<evidence type="ECO:0000259" key="12">
    <source>
        <dbReference type="PROSITE" id="PS51352"/>
    </source>
</evidence>
<gene>
    <name evidence="13" type="ORF">SAMN04488028_10417</name>
</gene>
<evidence type="ECO:0000256" key="11">
    <source>
        <dbReference type="ARBA" id="ARBA00049091"/>
    </source>
</evidence>
<sequence length="253" mass="27878">MRNIALFSLSLLFTVLVSCTPKKKETPMENKTELPVEESSLQETLDAKKADFNAKASDEKKKIYAEGIAAVSESGVLQNAKNVGDQAPDFTLKNALGDEVSLGDYLQKGPVVLTWYRGGWCPYCNLTLNSLQSELPNFQAEGANLLALTPELPDKSISTKEKNELEFEVLSDISNTIGKEYGIVYQLTDEVADSYQKGFDLHGYNGDESDELPLAATYVIDTDGKITYAFLDAEYRNRAEPSEIIAALQALKK</sequence>
<keyword evidence="7" id="KW-0676">Redox-active center</keyword>
<dbReference type="PANTHER" id="PTHR42801">
    <property type="entry name" value="THIOREDOXIN-DEPENDENT PEROXIDE REDUCTASE"/>
    <property type="match status" value="1"/>
</dbReference>
<dbReference type="STRING" id="156994.SAMN04488028_10417"/>
<keyword evidence="5" id="KW-0560">Oxidoreductase</keyword>
<comment type="catalytic activity">
    <reaction evidence="11">
        <text>a hydroperoxide + [thioredoxin]-dithiol = an alcohol + [thioredoxin]-disulfide + H2O</text>
        <dbReference type="Rhea" id="RHEA:62620"/>
        <dbReference type="Rhea" id="RHEA-COMP:10698"/>
        <dbReference type="Rhea" id="RHEA-COMP:10700"/>
        <dbReference type="ChEBI" id="CHEBI:15377"/>
        <dbReference type="ChEBI" id="CHEBI:29950"/>
        <dbReference type="ChEBI" id="CHEBI:30879"/>
        <dbReference type="ChEBI" id="CHEBI:35924"/>
        <dbReference type="ChEBI" id="CHEBI:50058"/>
        <dbReference type="EC" id="1.11.1.24"/>
    </reaction>
</comment>
<dbReference type="Proteomes" id="UP000184474">
    <property type="component" value="Unassembled WGS sequence"/>
</dbReference>
<dbReference type="PROSITE" id="PS51257">
    <property type="entry name" value="PROKAR_LIPOPROTEIN"/>
    <property type="match status" value="1"/>
</dbReference>
<dbReference type="SUPFAM" id="SSF52833">
    <property type="entry name" value="Thioredoxin-like"/>
    <property type="match status" value="1"/>
</dbReference>
<keyword evidence="14" id="KW-1185">Reference proteome</keyword>
<keyword evidence="4" id="KW-0049">Antioxidant</keyword>
<dbReference type="CDD" id="cd02970">
    <property type="entry name" value="PRX_like2"/>
    <property type="match status" value="1"/>
</dbReference>
<dbReference type="Pfam" id="PF00578">
    <property type="entry name" value="AhpC-TSA"/>
    <property type="match status" value="1"/>
</dbReference>
<protein>
    <recommendedName>
        <fullName evidence="2">thioredoxin-dependent peroxiredoxin</fullName>
        <ecNumber evidence="2">1.11.1.24</ecNumber>
    </recommendedName>
    <alternativeName>
        <fullName evidence="8">Thioredoxin peroxidase</fullName>
    </alternativeName>
    <alternativeName>
        <fullName evidence="10">Thioredoxin-dependent peroxiredoxin Bcp</fullName>
    </alternativeName>
</protein>
<evidence type="ECO:0000256" key="8">
    <source>
        <dbReference type="ARBA" id="ARBA00032824"/>
    </source>
</evidence>
<organism evidence="13 14">
    <name type="scientific">Reichenbachiella agariperforans</name>
    <dbReference type="NCBI Taxonomy" id="156994"/>
    <lineage>
        <taxon>Bacteria</taxon>
        <taxon>Pseudomonadati</taxon>
        <taxon>Bacteroidota</taxon>
        <taxon>Cytophagia</taxon>
        <taxon>Cytophagales</taxon>
        <taxon>Reichenbachiellaceae</taxon>
        <taxon>Reichenbachiella</taxon>
    </lineage>
</organism>
<evidence type="ECO:0000256" key="2">
    <source>
        <dbReference type="ARBA" id="ARBA00013017"/>
    </source>
</evidence>
<dbReference type="EMBL" id="FRAA01000004">
    <property type="protein sequence ID" value="SHK26652.1"/>
    <property type="molecule type" value="Genomic_DNA"/>
</dbReference>
<dbReference type="PANTHER" id="PTHR42801:SF7">
    <property type="entry name" value="SLL1159 PROTEIN"/>
    <property type="match status" value="1"/>
</dbReference>
<evidence type="ECO:0000256" key="4">
    <source>
        <dbReference type="ARBA" id="ARBA00022862"/>
    </source>
</evidence>
<evidence type="ECO:0000313" key="13">
    <source>
        <dbReference type="EMBL" id="SHK26652.1"/>
    </source>
</evidence>
<evidence type="ECO:0000256" key="5">
    <source>
        <dbReference type="ARBA" id="ARBA00023002"/>
    </source>
</evidence>
<dbReference type="GO" id="GO:0034599">
    <property type="term" value="P:cellular response to oxidative stress"/>
    <property type="evidence" value="ECO:0007669"/>
    <property type="project" value="TreeGrafter"/>
</dbReference>
<dbReference type="GO" id="GO:0008379">
    <property type="term" value="F:thioredoxin peroxidase activity"/>
    <property type="evidence" value="ECO:0007669"/>
    <property type="project" value="TreeGrafter"/>
</dbReference>
<evidence type="ECO:0000256" key="1">
    <source>
        <dbReference type="ARBA" id="ARBA00003330"/>
    </source>
</evidence>
<name>A0A1M6R2H4_REIAG</name>
<dbReference type="Gene3D" id="3.40.30.10">
    <property type="entry name" value="Glutaredoxin"/>
    <property type="match status" value="1"/>
</dbReference>
<proteinExistence type="inferred from homology"/>
<evidence type="ECO:0000256" key="3">
    <source>
        <dbReference type="ARBA" id="ARBA00022559"/>
    </source>
</evidence>
<dbReference type="PROSITE" id="PS51352">
    <property type="entry name" value="THIOREDOXIN_2"/>
    <property type="match status" value="1"/>
</dbReference>
<dbReference type="InterPro" id="IPR050924">
    <property type="entry name" value="Peroxiredoxin_BCP/PrxQ"/>
</dbReference>
<dbReference type="GO" id="GO:0005737">
    <property type="term" value="C:cytoplasm"/>
    <property type="evidence" value="ECO:0007669"/>
    <property type="project" value="TreeGrafter"/>
</dbReference>
<evidence type="ECO:0000256" key="7">
    <source>
        <dbReference type="ARBA" id="ARBA00023284"/>
    </source>
</evidence>
<keyword evidence="3" id="KW-0575">Peroxidase</keyword>
<evidence type="ECO:0000256" key="10">
    <source>
        <dbReference type="ARBA" id="ARBA00042639"/>
    </source>
</evidence>
<evidence type="ECO:0000313" key="14">
    <source>
        <dbReference type="Proteomes" id="UP000184474"/>
    </source>
</evidence>
<keyword evidence="6" id="KW-1015">Disulfide bond</keyword>
<dbReference type="InterPro" id="IPR013766">
    <property type="entry name" value="Thioredoxin_domain"/>
</dbReference>
<dbReference type="GO" id="GO:0045454">
    <property type="term" value="P:cell redox homeostasis"/>
    <property type="evidence" value="ECO:0007669"/>
    <property type="project" value="TreeGrafter"/>
</dbReference>
<accession>A0A1M6R2H4</accession>
<evidence type="ECO:0000256" key="6">
    <source>
        <dbReference type="ARBA" id="ARBA00023157"/>
    </source>
</evidence>
<dbReference type="InterPro" id="IPR000866">
    <property type="entry name" value="AhpC/TSA"/>
</dbReference>
<dbReference type="EC" id="1.11.1.24" evidence="2"/>
<dbReference type="RefSeq" id="WP_139280985.1">
    <property type="nucleotide sequence ID" value="NZ_FRAA01000004.1"/>
</dbReference>
<comment type="function">
    <text evidence="1">Thiol-specific peroxidase that catalyzes the reduction of hydrogen peroxide and organic hydroperoxides to water and alcohols, respectively. Plays a role in cell protection against oxidative stress by detoxifying peroxides and as sensor of hydrogen peroxide-mediated signaling events.</text>
</comment>
<feature type="domain" description="Thioredoxin" evidence="12">
    <location>
        <begin position="81"/>
        <end position="253"/>
    </location>
</feature>
<reference evidence="14" key="1">
    <citation type="submission" date="2016-11" db="EMBL/GenBank/DDBJ databases">
        <authorList>
            <person name="Varghese N."/>
            <person name="Submissions S."/>
        </authorList>
    </citation>
    <scope>NUCLEOTIDE SEQUENCE [LARGE SCALE GENOMIC DNA]</scope>
    <source>
        <strain evidence="14">DSM 26134</strain>
    </source>
</reference>